<evidence type="ECO:0000313" key="2">
    <source>
        <dbReference type="EMBL" id="KAK4549732.1"/>
    </source>
</evidence>
<proteinExistence type="predicted"/>
<keyword evidence="1" id="KW-0812">Transmembrane</keyword>
<dbReference type="Proteomes" id="UP001324427">
    <property type="component" value="Unassembled WGS sequence"/>
</dbReference>
<keyword evidence="1" id="KW-1133">Transmembrane helix</keyword>
<dbReference type="EMBL" id="JAVFHQ010000003">
    <property type="protein sequence ID" value="KAK4549732.1"/>
    <property type="molecule type" value="Genomic_DNA"/>
</dbReference>
<dbReference type="PANTHER" id="PTHR36587:SF2">
    <property type="entry name" value="EXPRESSION SITE-ASSOCIATED GENE 3 (ESAG3)-LIKE PROTEIN"/>
    <property type="match status" value="1"/>
</dbReference>
<sequence>MTTFSPMRLHISSAIRLVSESIQIAVRRSEAHFHSYELLRPSGASSEQHAWILMRLRQYSNRRLLVLCALLAGIFGGLSSLRSNGGLPPAVTQKDHLFYLVVPTTQSDSELCKTLGTAAVLGYPTPYLLDWSTTHDAGGEHSDHVYQMVHKTRTQLSTLNPHDDHTVLLLDGPYSWFQLRPEVLLSRYHSILEKANERLVKGFDRRAVTEGGMKQSVVFSGQRCRSGPSDQVSCVRSSVSKRSDTNPHSLDIGSIIGPAKDLRAIFDRAAAKLEHSTNAVDAQSVFDDIFNQQQIRREAIRQQSWSVPKRTWSSLAEMVGLGGTVLDSNIDSNIDVDETYEFGISVDAANELGLSVNGNVDNIEWIQHSSASGLRDSPSSLPTDIAESMPPFWTTSGYGVPLETRWEDVNLLADTDTEAIPAIISFSAGNVSTLQTTGWNKLWMHSHAQKLYEAQIPVPRLPLASIVDGGGVEHIFWNPDTRLERDGAKTFAGEWVAWQDICRGESTWRALGKL</sequence>
<keyword evidence="1" id="KW-0472">Membrane</keyword>
<name>A0AAV9JVH3_9PEZI</name>
<reference evidence="2 3" key="1">
    <citation type="submission" date="2021-11" db="EMBL/GenBank/DDBJ databases">
        <title>Black yeast isolated from Biological Soil Crust.</title>
        <authorList>
            <person name="Kurbessoian T."/>
        </authorList>
    </citation>
    <scope>NUCLEOTIDE SEQUENCE [LARGE SCALE GENOMIC DNA]</scope>
    <source>
        <strain evidence="2 3">CCFEE 5522</strain>
    </source>
</reference>
<evidence type="ECO:0000256" key="1">
    <source>
        <dbReference type="SAM" id="Phobius"/>
    </source>
</evidence>
<protein>
    <submittedName>
        <fullName evidence="2">Uncharacterized protein</fullName>
    </submittedName>
</protein>
<evidence type="ECO:0000313" key="3">
    <source>
        <dbReference type="Proteomes" id="UP001324427"/>
    </source>
</evidence>
<accession>A0AAV9JVH3</accession>
<comment type="caution">
    <text evidence="2">The sequence shown here is derived from an EMBL/GenBank/DDBJ whole genome shotgun (WGS) entry which is preliminary data.</text>
</comment>
<organism evidence="2 3">
    <name type="scientific">Oleoguttula mirabilis</name>
    <dbReference type="NCBI Taxonomy" id="1507867"/>
    <lineage>
        <taxon>Eukaryota</taxon>
        <taxon>Fungi</taxon>
        <taxon>Dikarya</taxon>
        <taxon>Ascomycota</taxon>
        <taxon>Pezizomycotina</taxon>
        <taxon>Dothideomycetes</taxon>
        <taxon>Dothideomycetidae</taxon>
        <taxon>Mycosphaerellales</taxon>
        <taxon>Teratosphaeriaceae</taxon>
        <taxon>Oleoguttula</taxon>
    </lineage>
</organism>
<dbReference type="PANTHER" id="PTHR36587">
    <property type="entry name" value="EXPRESSION SITE-ASSOCIATED GENE 3 (ESAG3)-LIKE PROTEIN"/>
    <property type="match status" value="1"/>
</dbReference>
<feature type="transmembrane region" description="Helical" evidence="1">
    <location>
        <begin position="64"/>
        <end position="81"/>
    </location>
</feature>
<dbReference type="CDD" id="cd22997">
    <property type="entry name" value="GT_LH"/>
    <property type="match status" value="1"/>
</dbReference>
<gene>
    <name evidence="2" type="ORF">LTR36_005033</name>
</gene>
<keyword evidence="3" id="KW-1185">Reference proteome</keyword>
<dbReference type="AlphaFoldDB" id="A0AAV9JVH3"/>